<dbReference type="AlphaFoldDB" id="A0A9P4MXJ0"/>
<reference evidence="2" key="1">
    <citation type="journal article" date="2020" name="Stud. Mycol.">
        <title>101 Dothideomycetes genomes: A test case for predicting lifestyles and emergence of pathogens.</title>
        <authorList>
            <person name="Haridas S."/>
            <person name="Albert R."/>
            <person name="Binder M."/>
            <person name="Bloem J."/>
            <person name="LaButti K."/>
            <person name="Salamov A."/>
            <person name="Andreopoulos B."/>
            <person name="Baker S."/>
            <person name="Barry K."/>
            <person name="Bills G."/>
            <person name="Bluhm B."/>
            <person name="Cannon C."/>
            <person name="Castanera R."/>
            <person name="Culley D."/>
            <person name="Daum C."/>
            <person name="Ezra D."/>
            <person name="Gonzalez J."/>
            <person name="Henrissat B."/>
            <person name="Kuo A."/>
            <person name="Liang C."/>
            <person name="Lipzen A."/>
            <person name="Lutzoni F."/>
            <person name="Magnuson J."/>
            <person name="Mondo S."/>
            <person name="Nolan M."/>
            <person name="Ohm R."/>
            <person name="Pangilinan J."/>
            <person name="Park H.-J."/>
            <person name="Ramirez L."/>
            <person name="Alfaro M."/>
            <person name="Sun H."/>
            <person name="Tritt A."/>
            <person name="Yoshinaga Y."/>
            <person name="Zwiers L.-H."/>
            <person name="Turgeon B."/>
            <person name="Goodwin S."/>
            <person name="Spatafora J."/>
            <person name="Crous P."/>
            <person name="Grigoriev I."/>
        </authorList>
    </citation>
    <scope>NUCLEOTIDE SEQUENCE [LARGE SCALE GENOMIC DNA]</scope>
    <source>
        <strain evidence="2">CBS 304.66</strain>
    </source>
</reference>
<evidence type="ECO:0000313" key="1">
    <source>
        <dbReference type="EMBL" id="KAF2261405.1"/>
    </source>
</evidence>
<evidence type="ECO:0000313" key="2">
    <source>
        <dbReference type="Proteomes" id="UP000800093"/>
    </source>
</evidence>
<protein>
    <submittedName>
        <fullName evidence="1">Uncharacterized protein</fullName>
    </submittedName>
</protein>
<gene>
    <name evidence="1" type="ORF">CC78DRAFT_608336</name>
</gene>
<sequence length="128" mass="14599">MAFAPSFIRLFLTSMSYYSPFNRAPFRSYLISDILLCLAAGKSGVVYGIDDQRVLKEYHDFDGREIEHCADQRLGSHPNFAKVLDVQKDASIILELGELLQSACREPYAKTISLQRKLKWLQDAAECY</sequence>
<accession>A0A9P4MXJ0</accession>
<organism evidence="1 2">
    <name type="scientific">Lojkania enalia</name>
    <dbReference type="NCBI Taxonomy" id="147567"/>
    <lineage>
        <taxon>Eukaryota</taxon>
        <taxon>Fungi</taxon>
        <taxon>Dikarya</taxon>
        <taxon>Ascomycota</taxon>
        <taxon>Pezizomycotina</taxon>
        <taxon>Dothideomycetes</taxon>
        <taxon>Pleosporomycetidae</taxon>
        <taxon>Pleosporales</taxon>
        <taxon>Pleosporales incertae sedis</taxon>
        <taxon>Lojkania</taxon>
    </lineage>
</organism>
<dbReference type="OrthoDB" id="1668230at2759"/>
<name>A0A9P4MXJ0_9PLEO</name>
<dbReference type="Proteomes" id="UP000800093">
    <property type="component" value="Unassembled WGS sequence"/>
</dbReference>
<proteinExistence type="predicted"/>
<keyword evidence="2" id="KW-1185">Reference proteome</keyword>
<comment type="caution">
    <text evidence="1">The sequence shown here is derived from an EMBL/GenBank/DDBJ whole genome shotgun (WGS) entry which is preliminary data.</text>
</comment>
<dbReference type="EMBL" id="ML986658">
    <property type="protein sequence ID" value="KAF2261405.1"/>
    <property type="molecule type" value="Genomic_DNA"/>
</dbReference>